<dbReference type="EMBL" id="QYBB01000004">
    <property type="protein sequence ID" value="RYC33053.1"/>
    <property type="molecule type" value="Genomic_DNA"/>
</dbReference>
<dbReference type="OrthoDB" id="7553153at2"/>
<sequence>MARLRARGLPGLEGADLLNEAVLRLLDGSRPRPPGVPLVAVLAMTMRGVAHDHWRKLRRERPVLVPARDAAAAALHADPSPGVDPERATAAAQALADIDRLFARDVVALQVIAGMGDGLAPAEIRRRYGLSATAYDTARRRMRRALLRRDGDGGTP</sequence>
<organism evidence="1 2">
    <name type="scientific">Lichenibacterium minor</name>
    <dbReference type="NCBI Taxonomy" id="2316528"/>
    <lineage>
        <taxon>Bacteria</taxon>
        <taxon>Pseudomonadati</taxon>
        <taxon>Pseudomonadota</taxon>
        <taxon>Alphaproteobacteria</taxon>
        <taxon>Hyphomicrobiales</taxon>
        <taxon>Lichenihabitantaceae</taxon>
        <taxon>Lichenibacterium</taxon>
    </lineage>
</organism>
<dbReference type="AlphaFoldDB" id="A0A4Q2U8J2"/>
<accession>A0A4Q2U8J2</accession>
<dbReference type="Proteomes" id="UP000290759">
    <property type="component" value="Unassembled WGS sequence"/>
</dbReference>
<keyword evidence="2" id="KW-1185">Reference proteome</keyword>
<evidence type="ECO:0000313" key="1">
    <source>
        <dbReference type="EMBL" id="RYC33053.1"/>
    </source>
</evidence>
<protein>
    <submittedName>
        <fullName evidence="1">Sigma-70 family RNA polymerase sigma factor</fullName>
    </submittedName>
</protein>
<proteinExistence type="predicted"/>
<comment type="caution">
    <text evidence="1">The sequence shown here is derived from an EMBL/GenBank/DDBJ whole genome shotgun (WGS) entry which is preliminary data.</text>
</comment>
<reference evidence="1 2" key="2">
    <citation type="submission" date="2019-02" db="EMBL/GenBank/DDBJ databases">
        <title>'Lichenibacterium ramalinii' gen. nov. sp. nov., 'Lichenibacterium minor' gen. nov. sp. nov.</title>
        <authorList>
            <person name="Pankratov T."/>
        </authorList>
    </citation>
    <scope>NUCLEOTIDE SEQUENCE [LARGE SCALE GENOMIC DNA]</scope>
    <source>
        <strain evidence="1 2">RmlP026</strain>
    </source>
</reference>
<reference evidence="1 2" key="1">
    <citation type="submission" date="2018-12" db="EMBL/GenBank/DDBJ databases">
        <authorList>
            <person name="Grouzdev D.S."/>
            <person name="Krutkina M.S."/>
        </authorList>
    </citation>
    <scope>NUCLEOTIDE SEQUENCE [LARGE SCALE GENOMIC DNA]</scope>
    <source>
        <strain evidence="1 2">RmlP026</strain>
    </source>
</reference>
<gene>
    <name evidence="1" type="ORF">D3273_05560</name>
</gene>
<name>A0A4Q2U8J2_9HYPH</name>
<evidence type="ECO:0000313" key="2">
    <source>
        <dbReference type="Proteomes" id="UP000290759"/>
    </source>
</evidence>